<evidence type="ECO:0000313" key="5">
    <source>
        <dbReference type="Proteomes" id="UP001375743"/>
    </source>
</evidence>
<evidence type="ECO:0000259" key="3">
    <source>
        <dbReference type="PROSITE" id="PS50110"/>
    </source>
</evidence>
<dbReference type="Pfam" id="PF00072">
    <property type="entry name" value="Response_reg"/>
    <property type="match status" value="1"/>
</dbReference>
<dbReference type="Proteomes" id="UP001375743">
    <property type="component" value="Unassembled WGS sequence"/>
</dbReference>
<dbReference type="RefSeq" id="WP_418161449.1">
    <property type="nucleotide sequence ID" value="NZ_JBBLZC010000030.1"/>
</dbReference>
<dbReference type="EMBL" id="JBBLZC010000030">
    <property type="protein sequence ID" value="MEK0085599.1"/>
    <property type="molecule type" value="Genomic_DNA"/>
</dbReference>
<comment type="caution">
    <text evidence="4">The sequence shown here is derived from an EMBL/GenBank/DDBJ whole genome shotgun (WGS) entry which is preliminary data.</text>
</comment>
<organism evidence="4 5">
    <name type="scientific">Benzoatithermus flavus</name>
    <dbReference type="NCBI Taxonomy" id="3108223"/>
    <lineage>
        <taxon>Bacteria</taxon>
        <taxon>Pseudomonadati</taxon>
        <taxon>Pseudomonadota</taxon>
        <taxon>Alphaproteobacteria</taxon>
        <taxon>Geminicoccales</taxon>
        <taxon>Geminicoccaceae</taxon>
        <taxon>Benzoatithermus</taxon>
    </lineage>
</organism>
<protein>
    <submittedName>
        <fullName evidence="4">Response regulator</fullName>
    </submittedName>
</protein>
<keyword evidence="1 2" id="KW-0597">Phosphoprotein</keyword>
<name>A0ABU8XX16_9PROT</name>
<evidence type="ECO:0000313" key="4">
    <source>
        <dbReference type="EMBL" id="MEK0085599.1"/>
    </source>
</evidence>
<reference evidence="4 5" key="1">
    <citation type="submission" date="2024-01" db="EMBL/GenBank/DDBJ databases">
        <title>Multi-omics insights into the function and evolution of sodium benzoate biodegradation pathways in Benzoatithermus flavus gen. nov., sp. nov. from hot spring.</title>
        <authorList>
            <person name="Hu C.-J."/>
            <person name="Li W.-J."/>
        </authorList>
    </citation>
    <scope>NUCLEOTIDE SEQUENCE [LARGE SCALE GENOMIC DNA]</scope>
    <source>
        <strain evidence="4 5">SYSU G07066</strain>
    </source>
</reference>
<sequence>MTVFVVDDDEAVRRSIVFLLVAAGFSVHSFASGEELLAACDDGSRGCVLLDVDMPGMDGITIAEMLRARGSKLAILLMTGGNVARAEARAHDLGLRPILQKPLLANVLLRAVRDVLARLPD</sequence>
<gene>
    <name evidence="4" type="ORF">U1T56_20795</name>
</gene>
<feature type="modified residue" description="4-aspartylphosphate" evidence="2">
    <location>
        <position position="51"/>
    </location>
</feature>
<accession>A0ABU8XX16</accession>
<dbReference type="SUPFAM" id="SSF52172">
    <property type="entry name" value="CheY-like"/>
    <property type="match status" value="1"/>
</dbReference>
<keyword evidence="5" id="KW-1185">Reference proteome</keyword>
<dbReference type="PANTHER" id="PTHR44591:SF3">
    <property type="entry name" value="RESPONSE REGULATORY DOMAIN-CONTAINING PROTEIN"/>
    <property type="match status" value="1"/>
</dbReference>
<proteinExistence type="predicted"/>
<dbReference type="InterPro" id="IPR050595">
    <property type="entry name" value="Bact_response_regulator"/>
</dbReference>
<dbReference type="Gene3D" id="3.40.50.2300">
    <property type="match status" value="1"/>
</dbReference>
<feature type="domain" description="Response regulatory" evidence="3">
    <location>
        <begin position="2"/>
        <end position="116"/>
    </location>
</feature>
<evidence type="ECO:0000256" key="1">
    <source>
        <dbReference type="ARBA" id="ARBA00022553"/>
    </source>
</evidence>
<dbReference type="PANTHER" id="PTHR44591">
    <property type="entry name" value="STRESS RESPONSE REGULATOR PROTEIN 1"/>
    <property type="match status" value="1"/>
</dbReference>
<dbReference type="InterPro" id="IPR001789">
    <property type="entry name" value="Sig_transdc_resp-reg_receiver"/>
</dbReference>
<dbReference type="InterPro" id="IPR011006">
    <property type="entry name" value="CheY-like_superfamily"/>
</dbReference>
<evidence type="ECO:0000256" key="2">
    <source>
        <dbReference type="PROSITE-ProRule" id="PRU00169"/>
    </source>
</evidence>
<dbReference type="SMART" id="SM00448">
    <property type="entry name" value="REC"/>
    <property type="match status" value="1"/>
</dbReference>
<dbReference type="PROSITE" id="PS50110">
    <property type="entry name" value="RESPONSE_REGULATORY"/>
    <property type="match status" value="1"/>
</dbReference>